<dbReference type="EMBL" id="WVUH01000003">
    <property type="protein sequence ID" value="MBO4204638.1"/>
    <property type="molecule type" value="Genomic_DNA"/>
</dbReference>
<protein>
    <submittedName>
        <fullName evidence="2">Acyl carrier protein</fullName>
    </submittedName>
</protein>
<dbReference type="Gene3D" id="1.10.1200.10">
    <property type="entry name" value="ACP-like"/>
    <property type="match status" value="1"/>
</dbReference>
<evidence type="ECO:0000313" key="3">
    <source>
        <dbReference type="Proteomes" id="UP000823521"/>
    </source>
</evidence>
<gene>
    <name evidence="2" type="ORF">GSF22_01220</name>
</gene>
<dbReference type="Proteomes" id="UP000823521">
    <property type="component" value="Unassembled WGS sequence"/>
</dbReference>
<dbReference type="RefSeq" id="WP_208810801.1">
    <property type="nucleotide sequence ID" value="NZ_WVUH01000003.1"/>
</dbReference>
<feature type="domain" description="Carrier" evidence="1">
    <location>
        <begin position="15"/>
        <end position="95"/>
    </location>
</feature>
<reference evidence="2 3" key="1">
    <citation type="submission" date="2019-12" db="EMBL/GenBank/DDBJ databases">
        <title>Whole genome sequencing of endophytic Actinobacterium Micromonospora sp. MPMI6T.</title>
        <authorList>
            <person name="Evv R."/>
            <person name="Podile A.R."/>
        </authorList>
    </citation>
    <scope>NUCLEOTIDE SEQUENCE [LARGE SCALE GENOMIC DNA]</scope>
    <source>
        <strain evidence="2 3">MPMI6</strain>
    </source>
</reference>
<evidence type="ECO:0000313" key="2">
    <source>
        <dbReference type="EMBL" id="MBO4204638.1"/>
    </source>
</evidence>
<dbReference type="InterPro" id="IPR009081">
    <property type="entry name" value="PP-bd_ACP"/>
</dbReference>
<evidence type="ECO:0000259" key="1">
    <source>
        <dbReference type="PROSITE" id="PS50075"/>
    </source>
</evidence>
<accession>A0ABS3VJD0</accession>
<proteinExistence type="predicted"/>
<dbReference type="SUPFAM" id="SSF47336">
    <property type="entry name" value="ACP-like"/>
    <property type="match status" value="1"/>
</dbReference>
<comment type="caution">
    <text evidence="2">The sequence shown here is derived from an EMBL/GenBank/DDBJ whole genome shotgun (WGS) entry which is preliminary data.</text>
</comment>
<keyword evidence="3" id="KW-1185">Reference proteome</keyword>
<dbReference type="PROSITE" id="PS50075">
    <property type="entry name" value="CARRIER"/>
    <property type="match status" value="1"/>
</dbReference>
<name>A0ABS3VJD0_MICEH</name>
<dbReference type="InterPro" id="IPR036736">
    <property type="entry name" value="ACP-like_sf"/>
</dbReference>
<organism evidence="2 3">
    <name type="scientific">Micromonospora echinofusca</name>
    <dbReference type="NCBI Taxonomy" id="47858"/>
    <lineage>
        <taxon>Bacteria</taxon>
        <taxon>Bacillati</taxon>
        <taxon>Actinomycetota</taxon>
        <taxon>Actinomycetes</taxon>
        <taxon>Micromonosporales</taxon>
        <taxon>Micromonosporaceae</taxon>
        <taxon>Micromonospora</taxon>
    </lineage>
</organism>
<sequence>MSTVQPEAATGATGDRVLAAVKRVVVRESRLSLDPATVPDDEPLDGRLLRVTSLGLLGMLIRLEDDLDATLPDDIFAGREIHTVADLADLVRAATQAGPS</sequence>